<evidence type="ECO:0000313" key="2">
    <source>
        <dbReference type="EMBL" id="KAF1936091.1"/>
    </source>
</evidence>
<evidence type="ECO:0000256" key="1">
    <source>
        <dbReference type="SAM" id="MobiDB-lite"/>
    </source>
</evidence>
<feature type="non-terminal residue" evidence="2">
    <location>
        <position position="1"/>
    </location>
</feature>
<keyword evidence="3" id="KW-1185">Reference proteome</keyword>
<dbReference type="AlphaFoldDB" id="A0A6A5S606"/>
<accession>A0A6A5S606</accession>
<sequence length="311" mass="34316">SYQALKLASFWCSDVPQSLRRGDHCADVHGTAEPIKTPAKKSIEELHIISAKTAIWIRIDKLTEKLDTLLTEDPAAILTVKDAEKLIETSHTIEDYLPDVPKPPKLAKRAWNKMVKTQQPGKKENHHTFPKPMNGFTWSAKRIFTGSASLGYAESWAAVPTRTGPSTDSCRGAEDIDAGEPPRRRGSQAPQLSILSFASTIAEGGETEETTRRKITLYEAAKGVEEEERDARDGIEGKVEGVGKIQQDTGQESVKSVDKSPSEATTTLPPTPLLHILPIPTIEERKKALLLKLMAANEKEFQEYRARAEAL</sequence>
<protein>
    <submittedName>
        <fullName evidence="2">Uncharacterized protein</fullName>
    </submittedName>
</protein>
<feature type="region of interest" description="Disordered" evidence="1">
    <location>
        <begin position="244"/>
        <end position="272"/>
    </location>
</feature>
<evidence type="ECO:0000313" key="3">
    <source>
        <dbReference type="Proteomes" id="UP000800038"/>
    </source>
</evidence>
<feature type="region of interest" description="Disordered" evidence="1">
    <location>
        <begin position="160"/>
        <end position="191"/>
    </location>
</feature>
<gene>
    <name evidence="2" type="ORF">EJ02DRAFT_427809</name>
</gene>
<name>A0A6A5S606_9PLEO</name>
<organism evidence="2 3">
    <name type="scientific">Clathrospora elynae</name>
    <dbReference type="NCBI Taxonomy" id="706981"/>
    <lineage>
        <taxon>Eukaryota</taxon>
        <taxon>Fungi</taxon>
        <taxon>Dikarya</taxon>
        <taxon>Ascomycota</taxon>
        <taxon>Pezizomycotina</taxon>
        <taxon>Dothideomycetes</taxon>
        <taxon>Pleosporomycetidae</taxon>
        <taxon>Pleosporales</taxon>
        <taxon>Diademaceae</taxon>
        <taxon>Clathrospora</taxon>
    </lineage>
</organism>
<dbReference type="EMBL" id="ML976211">
    <property type="protein sequence ID" value="KAF1936091.1"/>
    <property type="molecule type" value="Genomic_DNA"/>
</dbReference>
<proteinExistence type="predicted"/>
<dbReference type="Proteomes" id="UP000800038">
    <property type="component" value="Unassembled WGS sequence"/>
</dbReference>
<reference evidence="2" key="1">
    <citation type="journal article" date="2020" name="Stud. Mycol.">
        <title>101 Dothideomycetes genomes: a test case for predicting lifestyles and emergence of pathogens.</title>
        <authorList>
            <person name="Haridas S."/>
            <person name="Albert R."/>
            <person name="Binder M."/>
            <person name="Bloem J."/>
            <person name="Labutti K."/>
            <person name="Salamov A."/>
            <person name="Andreopoulos B."/>
            <person name="Baker S."/>
            <person name="Barry K."/>
            <person name="Bills G."/>
            <person name="Bluhm B."/>
            <person name="Cannon C."/>
            <person name="Castanera R."/>
            <person name="Culley D."/>
            <person name="Daum C."/>
            <person name="Ezra D."/>
            <person name="Gonzalez J."/>
            <person name="Henrissat B."/>
            <person name="Kuo A."/>
            <person name="Liang C."/>
            <person name="Lipzen A."/>
            <person name="Lutzoni F."/>
            <person name="Magnuson J."/>
            <person name="Mondo S."/>
            <person name="Nolan M."/>
            <person name="Ohm R."/>
            <person name="Pangilinan J."/>
            <person name="Park H.-J."/>
            <person name="Ramirez L."/>
            <person name="Alfaro M."/>
            <person name="Sun H."/>
            <person name="Tritt A."/>
            <person name="Yoshinaga Y."/>
            <person name="Zwiers L.-H."/>
            <person name="Turgeon B."/>
            <person name="Goodwin S."/>
            <person name="Spatafora J."/>
            <person name="Crous P."/>
            <person name="Grigoriev I."/>
        </authorList>
    </citation>
    <scope>NUCLEOTIDE SEQUENCE</scope>
    <source>
        <strain evidence="2">CBS 161.51</strain>
    </source>
</reference>